<dbReference type="PANTHER" id="PTHR24348">
    <property type="entry name" value="SERINE/THREONINE-PROTEIN KINASE UNC-51-RELATED"/>
    <property type="match status" value="1"/>
</dbReference>
<evidence type="ECO:0000313" key="7">
    <source>
        <dbReference type="Proteomes" id="UP000324800"/>
    </source>
</evidence>
<gene>
    <name evidence="6" type="ORF">EZS28_053255</name>
</gene>
<dbReference type="AlphaFoldDB" id="A0A5J4RHJ5"/>
<evidence type="ECO:0000256" key="1">
    <source>
        <dbReference type="ARBA" id="ARBA00022679"/>
    </source>
</evidence>
<dbReference type="GO" id="GO:0004674">
    <property type="term" value="F:protein serine/threonine kinase activity"/>
    <property type="evidence" value="ECO:0007669"/>
    <property type="project" value="InterPro"/>
</dbReference>
<evidence type="ECO:0000259" key="5">
    <source>
        <dbReference type="PROSITE" id="PS50011"/>
    </source>
</evidence>
<accession>A0A5J4RHJ5</accession>
<dbReference type="PANTHER" id="PTHR24348:SF22">
    <property type="entry name" value="NON-SPECIFIC SERINE_THREONINE PROTEIN KINASE"/>
    <property type="match status" value="1"/>
</dbReference>
<keyword evidence="4" id="KW-0067">ATP-binding</keyword>
<dbReference type="Pfam" id="PF00069">
    <property type="entry name" value="Pkinase"/>
    <property type="match status" value="1"/>
</dbReference>
<dbReference type="Proteomes" id="UP000324800">
    <property type="component" value="Unassembled WGS sequence"/>
</dbReference>
<dbReference type="EMBL" id="SNRW01042372">
    <property type="protein sequence ID" value="KAA6332620.1"/>
    <property type="molecule type" value="Genomic_DNA"/>
</dbReference>
<dbReference type="PROSITE" id="PS50011">
    <property type="entry name" value="PROTEIN_KINASE_DOM"/>
    <property type="match status" value="1"/>
</dbReference>
<evidence type="ECO:0000256" key="2">
    <source>
        <dbReference type="ARBA" id="ARBA00022741"/>
    </source>
</evidence>
<protein>
    <recommendedName>
        <fullName evidence="5">Protein kinase domain-containing protein</fullName>
    </recommendedName>
</protein>
<dbReference type="GO" id="GO:0005829">
    <property type="term" value="C:cytosol"/>
    <property type="evidence" value="ECO:0007669"/>
    <property type="project" value="TreeGrafter"/>
</dbReference>
<comment type="caution">
    <text evidence="6">The sequence shown here is derived from an EMBL/GenBank/DDBJ whole genome shotgun (WGS) entry which is preliminary data.</text>
</comment>
<dbReference type="GO" id="GO:0000045">
    <property type="term" value="P:autophagosome assembly"/>
    <property type="evidence" value="ECO:0007669"/>
    <property type="project" value="TreeGrafter"/>
</dbReference>
<feature type="non-terminal residue" evidence="6">
    <location>
        <position position="142"/>
    </location>
</feature>
<keyword evidence="3" id="KW-0418">Kinase</keyword>
<dbReference type="GO" id="GO:0000407">
    <property type="term" value="C:phagophore assembly site"/>
    <property type="evidence" value="ECO:0007669"/>
    <property type="project" value="TreeGrafter"/>
</dbReference>
<dbReference type="GO" id="GO:0005776">
    <property type="term" value="C:autophagosome"/>
    <property type="evidence" value="ECO:0007669"/>
    <property type="project" value="TreeGrafter"/>
</dbReference>
<dbReference type="GO" id="GO:0005524">
    <property type="term" value="F:ATP binding"/>
    <property type="evidence" value="ECO:0007669"/>
    <property type="project" value="UniProtKB-KW"/>
</dbReference>
<keyword evidence="2" id="KW-0547">Nucleotide-binding</keyword>
<dbReference type="OrthoDB" id="5979581at2759"/>
<evidence type="ECO:0000256" key="3">
    <source>
        <dbReference type="ARBA" id="ARBA00022777"/>
    </source>
</evidence>
<dbReference type="GO" id="GO:0016020">
    <property type="term" value="C:membrane"/>
    <property type="evidence" value="ECO:0007669"/>
    <property type="project" value="TreeGrafter"/>
</dbReference>
<reference evidence="6 7" key="1">
    <citation type="submission" date="2019-03" db="EMBL/GenBank/DDBJ databases">
        <title>Single cell metagenomics reveals metabolic interactions within the superorganism composed of flagellate Streblomastix strix and complex community of Bacteroidetes bacteria on its surface.</title>
        <authorList>
            <person name="Treitli S.C."/>
            <person name="Kolisko M."/>
            <person name="Husnik F."/>
            <person name="Keeling P."/>
            <person name="Hampl V."/>
        </authorList>
    </citation>
    <scope>NUCLEOTIDE SEQUENCE [LARGE SCALE GENOMIC DNA]</scope>
    <source>
        <strain evidence="6">ST1C</strain>
    </source>
</reference>
<sequence length="142" mass="15802">MLMTTKGIPINQAPELVIGDGKADAKVDIWSAGVVIFQIAGHEYPIKATNISDLQKLMQQRMINRPAAILDNVLWDLLTHLLDLNRITRFTADQALQHPYFTSPQSQNEISVESKQIAAQALTSRQNGDTSITFFDVDSSYT</sequence>
<evidence type="ECO:0000256" key="4">
    <source>
        <dbReference type="ARBA" id="ARBA00022840"/>
    </source>
</evidence>
<keyword evidence="1" id="KW-0808">Transferase</keyword>
<organism evidence="6 7">
    <name type="scientific">Streblomastix strix</name>
    <dbReference type="NCBI Taxonomy" id="222440"/>
    <lineage>
        <taxon>Eukaryota</taxon>
        <taxon>Metamonada</taxon>
        <taxon>Preaxostyla</taxon>
        <taxon>Oxymonadida</taxon>
        <taxon>Streblomastigidae</taxon>
        <taxon>Streblomastix</taxon>
    </lineage>
</organism>
<proteinExistence type="predicted"/>
<dbReference type="InterPro" id="IPR011009">
    <property type="entry name" value="Kinase-like_dom_sf"/>
</dbReference>
<dbReference type="Gene3D" id="1.10.510.10">
    <property type="entry name" value="Transferase(Phosphotransferase) domain 1"/>
    <property type="match status" value="1"/>
</dbReference>
<feature type="domain" description="Protein kinase" evidence="5">
    <location>
        <begin position="1"/>
        <end position="101"/>
    </location>
</feature>
<dbReference type="InterPro" id="IPR000719">
    <property type="entry name" value="Prot_kinase_dom"/>
</dbReference>
<evidence type="ECO:0000313" key="6">
    <source>
        <dbReference type="EMBL" id="KAA6332620.1"/>
    </source>
</evidence>
<name>A0A5J4RHJ5_9EUKA</name>
<dbReference type="GO" id="GO:0010506">
    <property type="term" value="P:regulation of autophagy"/>
    <property type="evidence" value="ECO:0007669"/>
    <property type="project" value="InterPro"/>
</dbReference>
<dbReference type="InterPro" id="IPR045269">
    <property type="entry name" value="Atg1-like"/>
</dbReference>
<dbReference type="SUPFAM" id="SSF56112">
    <property type="entry name" value="Protein kinase-like (PK-like)"/>
    <property type="match status" value="1"/>
</dbReference>